<name>A2CC02_PROM3</name>
<reference evidence="1 2" key="1">
    <citation type="journal article" date="2007" name="PLoS Genet.">
        <title>Patterns and implications of gene gain and loss in the evolution of Prochlorococcus.</title>
        <authorList>
            <person name="Kettler G.C."/>
            <person name="Martiny A.C."/>
            <person name="Huang K."/>
            <person name="Zucker J."/>
            <person name="Coleman M.L."/>
            <person name="Rodrigue S."/>
            <person name="Chen F."/>
            <person name="Lapidus A."/>
            <person name="Ferriera S."/>
            <person name="Johnson J."/>
            <person name="Steglich C."/>
            <person name="Church G.M."/>
            <person name="Richardson P."/>
            <person name="Chisholm S.W."/>
        </authorList>
    </citation>
    <scope>NUCLEOTIDE SEQUENCE [LARGE SCALE GENOMIC DNA]</scope>
    <source>
        <strain evidence="1 2">MIT 9303</strain>
    </source>
</reference>
<dbReference type="AlphaFoldDB" id="A2CC02"/>
<accession>A2CC02</accession>
<dbReference type="EMBL" id="CP000554">
    <property type="protein sequence ID" value="ABM79012.1"/>
    <property type="molecule type" value="Genomic_DNA"/>
</dbReference>
<evidence type="ECO:0000313" key="2">
    <source>
        <dbReference type="Proteomes" id="UP000002274"/>
    </source>
</evidence>
<evidence type="ECO:0000313" key="1">
    <source>
        <dbReference type="EMBL" id="ABM79012.1"/>
    </source>
</evidence>
<proteinExistence type="predicted"/>
<organism evidence="1 2">
    <name type="scientific">Prochlorococcus marinus (strain MIT 9303)</name>
    <dbReference type="NCBI Taxonomy" id="59922"/>
    <lineage>
        <taxon>Bacteria</taxon>
        <taxon>Bacillati</taxon>
        <taxon>Cyanobacteriota</taxon>
        <taxon>Cyanophyceae</taxon>
        <taxon>Synechococcales</taxon>
        <taxon>Prochlorococcaceae</taxon>
        <taxon>Prochlorococcus</taxon>
    </lineage>
</organism>
<sequence>MVAAGAMRAQTAEQLYCFEKVGFTDAVGANDQQPIFRQLQLKPAVIAVPLQFELVKPNRSWSGMRLRYLD</sequence>
<dbReference type="Proteomes" id="UP000002274">
    <property type="component" value="Chromosome"/>
</dbReference>
<gene>
    <name evidence="1" type="ordered locus">P9303_22771</name>
</gene>
<dbReference type="HOGENOM" id="CLU_2754658_0_0_3"/>
<protein>
    <submittedName>
        <fullName evidence="1">Uncharacterized protein</fullName>
    </submittedName>
</protein>
<dbReference type="STRING" id="59922.P9303_22771"/>
<dbReference type="KEGG" id="pmf:P9303_22771"/>